<dbReference type="Proteomes" id="UP001056384">
    <property type="component" value="Chromosome 5"/>
</dbReference>
<reference evidence="2" key="1">
    <citation type="submission" date="2022-06" db="EMBL/GenBank/DDBJ databases">
        <title>Complete genome sequences of two strains of the flax pathogen Septoria linicola.</title>
        <authorList>
            <person name="Lapalu N."/>
            <person name="Simon A."/>
            <person name="Demenou B."/>
            <person name="Paumier D."/>
            <person name="Guillot M.-P."/>
            <person name="Gout L."/>
            <person name="Valade R."/>
        </authorList>
    </citation>
    <scope>NUCLEOTIDE SEQUENCE</scope>
    <source>
        <strain evidence="2">SE15195</strain>
    </source>
</reference>
<accession>A0A9Q9AQ66</accession>
<evidence type="ECO:0000313" key="3">
    <source>
        <dbReference type="Proteomes" id="UP001056384"/>
    </source>
</evidence>
<protein>
    <submittedName>
        <fullName evidence="2">Uncharacterized protein</fullName>
    </submittedName>
</protein>
<evidence type="ECO:0000256" key="1">
    <source>
        <dbReference type="SAM" id="MobiDB-lite"/>
    </source>
</evidence>
<dbReference type="AlphaFoldDB" id="A0A9Q9AQ66"/>
<gene>
    <name evidence="2" type="ORF">Slin15195_G067380</name>
</gene>
<name>A0A9Q9AQ66_9PEZI</name>
<proteinExistence type="predicted"/>
<dbReference type="EMBL" id="CP099422">
    <property type="protein sequence ID" value="USW53419.1"/>
    <property type="molecule type" value="Genomic_DNA"/>
</dbReference>
<keyword evidence="3" id="KW-1185">Reference proteome</keyword>
<organism evidence="2 3">
    <name type="scientific">Septoria linicola</name>
    <dbReference type="NCBI Taxonomy" id="215465"/>
    <lineage>
        <taxon>Eukaryota</taxon>
        <taxon>Fungi</taxon>
        <taxon>Dikarya</taxon>
        <taxon>Ascomycota</taxon>
        <taxon>Pezizomycotina</taxon>
        <taxon>Dothideomycetes</taxon>
        <taxon>Dothideomycetidae</taxon>
        <taxon>Mycosphaerellales</taxon>
        <taxon>Mycosphaerellaceae</taxon>
        <taxon>Septoria</taxon>
    </lineage>
</organism>
<feature type="compositionally biased region" description="Basic residues" evidence="1">
    <location>
        <begin position="15"/>
        <end position="24"/>
    </location>
</feature>
<sequence>MAITRSQAAGGKKPTPIKKAKPSRRSTLASPKNFICPPAPPSSPQPKYKPQAKVKKSLQTILYRNFPWPVRYKTNKDFITAIIVAPLAVRGDLKAGVKELVTNLSFKDWYKPEK</sequence>
<feature type="region of interest" description="Disordered" evidence="1">
    <location>
        <begin position="1"/>
        <end position="51"/>
    </location>
</feature>
<evidence type="ECO:0000313" key="2">
    <source>
        <dbReference type="EMBL" id="USW53419.1"/>
    </source>
</evidence>